<keyword evidence="3 6" id="KW-0547">Nucleotide-binding</keyword>
<evidence type="ECO:0000259" key="7">
    <source>
        <dbReference type="PROSITE" id="PS50975"/>
    </source>
</evidence>
<dbReference type="Pfam" id="PF13549">
    <property type="entry name" value="ATP-grasp_5"/>
    <property type="match status" value="1"/>
</dbReference>
<evidence type="ECO:0000313" key="9">
    <source>
        <dbReference type="Proteomes" id="UP000324853"/>
    </source>
</evidence>
<sequence>MEASKAQVFKAQVSAASVPARSWSPPPDASDIVKGIHAMLHPRNIVLVGATDKPGNYAERIWNNLARYGFQGGLYPVNARRETIWGVPCYKDFTSLPEKPDHVLVLVPARFAVQVIRDAAAAGARSATIVTSGFSELQDEESQKLASELQQAVHETGLAVTGPNCLGNLSAGEKLFTNIDDRIVTMEQGAVAIAGQSGAIVMAIRQALEDRGVGVGYMVTTGNETGLETPDLMRYFAEDPSVKVIVVYLEGVRNTKAFRDACKAARAASKPVIALKLGSSEGGRAAAMAHTGALAGSIETFDAIATREGVIRVRGLDELIETTECFVHAAVPKGDRLAAVTLSGGKRGMLIDAFYAEGLNFAPLSRHVSSELAKMLGPGSIVGNPLDAGFAAVVDPSVYMRSIKLMIDDPDIDIVIIDAEFPKAPHEQRERNLRIVDEMASRAAKPVIYISAMSIGFTEFTKGLRKSLPHLAVMQGMDRAVTAIKSLLAYARLRKEVPDIISSSNPAARAVLEKALAAASGAALDEVASKRLLKAYGIPVSKEGIAQTAADAVKIAKQIGFPVVAKVVSAEILHKSDIGGVVLNLNSTTEVKKAFSDITARVKKLKGKPKLDGILIAQQVKADLELVVGASLDAEMGPVVLFGTGGIDIELMKDVALAGAPLDEAEARLLIGRTKAGIKMRGYRGKPALHEASAVKALVGLSNLIADAGDRIASIDVNPFLINAKTGVAVDALIVLNNAAAKRAARH</sequence>
<dbReference type="EMBL" id="VSSR01000019">
    <property type="protein sequence ID" value="TYL85334.1"/>
    <property type="molecule type" value="Genomic_DNA"/>
</dbReference>
<dbReference type="OrthoDB" id="9807426at2"/>
<accession>A0A5S4WYY5</accession>
<dbReference type="InterPro" id="IPR036291">
    <property type="entry name" value="NAD(P)-bd_dom_sf"/>
</dbReference>
<feature type="domain" description="ATP-grasp" evidence="7">
    <location>
        <begin position="530"/>
        <end position="566"/>
    </location>
</feature>
<dbReference type="RefSeq" id="WP_148751069.1">
    <property type="nucleotide sequence ID" value="NZ_VSSR01000019.1"/>
</dbReference>
<dbReference type="InterPro" id="IPR051538">
    <property type="entry name" value="Acyl-CoA_Synth/Transferase"/>
</dbReference>
<organism evidence="8 9">
    <name type="scientific">Bradyrhizobium cytisi</name>
    <dbReference type="NCBI Taxonomy" id="515489"/>
    <lineage>
        <taxon>Bacteria</taxon>
        <taxon>Pseudomonadati</taxon>
        <taxon>Pseudomonadota</taxon>
        <taxon>Alphaproteobacteria</taxon>
        <taxon>Hyphomicrobiales</taxon>
        <taxon>Nitrobacteraceae</taxon>
        <taxon>Bradyrhizobium</taxon>
    </lineage>
</organism>
<evidence type="ECO:0000256" key="6">
    <source>
        <dbReference type="PROSITE-ProRule" id="PRU00409"/>
    </source>
</evidence>
<dbReference type="PANTHER" id="PTHR43334">
    <property type="entry name" value="ACETATE--COA LIGASE [ADP-FORMING]"/>
    <property type="match status" value="1"/>
</dbReference>
<dbReference type="AlphaFoldDB" id="A0A5S4WYY5"/>
<dbReference type="InterPro" id="IPR003781">
    <property type="entry name" value="CoA-bd"/>
</dbReference>
<evidence type="ECO:0000256" key="4">
    <source>
        <dbReference type="ARBA" id="ARBA00022840"/>
    </source>
</evidence>
<dbReference type="PANTHER" id="PTHR43334:SF1">
    <property type="entry name" value="3-HYDROXYPROPIONATE--COA LIGASE [ADP-FORMING]"/>
    <property type="match status" value="1"/>
</dbReference>
<evidence type="ECO:0000256" key="3">
    <source>
        <dbReference type="ARBA" id="ARBA00022741"/>
    </source>
</evidence>
<gene>
    <name evidence="8" type="ORF">FXB38_12035</name>
</gene>
<dbReference type="InterPro" id="IPR013815">
    <property type="entry name" value="ATP_grasp_subdomain_1"/>
</dbReference>
<name>A0A5S4WYY5_9BRAD</name>
<dbReference type="Pfam" id="PF13607">
    <property type="entry name" value="Succ_CoA_lig"/>
    <property type="match status" value="1"/>
</dbReference>
<dbReference type="GO" id="GO:0006099">
    <property type="term" value="P:tricarboxylic acid cycle"/>
    <property type="evidence" value="ECO:0007669"/>
    <property type="project" value="UniProtKB-KW"/>
</dbReference>
<dbReference type="GO" id="GO:0046872">
    <property type="term" value="F:metal ion binding"/>
    <property type="evidence" value="ECO:0007669"/>
    <property type="project" value="InterPro"/>
</dbReference>
<evidence type="ECO:0000256" key="5">
    <source>
        <dbReference type="ARBA" id="ARBA00060888"/>
    </source>
</evidence>
<proteinExistence type="inferred from homology"/>
<dbReference type="SMART" id="SM00881">
    <property type="entry name" value="CoA_binding"/>
    <property type="match status" value="1"/>
</dbReference>
<dbReference type="Gene3D" id="3.40.50.261">
    <property type="entry name" value="Succinyl-CoA synthetase domains"/>
    <property type="match status" value="2"/>
</dbReference>
<comment type="similarity">
    <text evidence="5">In the N-terminal section; belongs to the acetate CoA ligase alpha subunit family.</text>
</comment>
<evidence type="ECO:0000313" key="8">
    <source>
        <dbReference type="EMBL" id="TYL85334.1"/>
    </source>
</evidence>
<keyword evidence="1" id="KW-0816">Tricarboxylic acid cycle</keyword>
<dbReference type="Gene3D" id="3.40.50.720">
    <property type="entry name" value="NAD(P)-binding Rossmann-like Domain"/>
    <property type="match status" value="1"/>
</dbReference>
<evidence type="ECO:0000256" key="1">
    <source>
        <dbReference type="ARBA" id="ARBA00022532"/>
    </source>
</evidence>
<keyword evidence="4 6" id="KW-0067">ATP-binding</keyword>
<evidence type="ECO:0000256" key="2">
    <source>
        <dbReference type="ARBA" id="ARBA00022598"/>
    </source>
</evidence>
<protein>
    <submittedName>
        <fullName evidence="8">Acetate--CoA ligase family protein</fullName>
    </submittedName>
</protein>
<dbReference type="InterPro" id="IPR032875">
    <property type="entry name" value="Succ_CoA_lig_flav_dom"/>
</dbReference>
<dbReference type="InterPro" id="IPR016102">
    <property type="entry name" value="Succinyl-CoA_synth-like"/>
</dbReference>
<keyword evidence="9" id="KW-1185">Reference proteome</keyword>
<dbReference type="PROSITE" id="PS50975">
    <property type="entry name" value="ATP_GRASP"/>
    <property type="match status" value="1"/>
</dbReference>
<dbReference type="Gene3D" id="3.30.470.20">
    <property type="entry name" value="ATP-grasp fold, B domain"/>
    <property type="match status" value="1"/>
</dbReference>
<reference evidence="8 9" key="1">
    <citation type="submission" date="2019-08" db="EMBL/GenBank/DDBJ databases">
        <title>Bradyrhizobium hipponensis sp. nov., a rhizobium isolated from a Lupinus angustifolius root nodule in Tunisia.</title>
        <authorList>
            <person name="Off K."/>
            <person name="Rejili M."/>
            <person name="Mars M."/>
            <person name="Brachmann A."/>
            <person name="Marin M."/>
        </authorList>
    </citation>
    <scope>NUCLEOTIDE SEQUENCE [LARGE SCALE GENOMIC DNA]</scope>
    <source>
        <strain evidence="8 9">CTAW11</strain>
    </source>
</reference>
<dbReference type="Proteomes" id="UP000324853">
    <property type="component" value="Unassembled WGS sequence"/>
</dbReference>
<dbReference type="Pfam" id="PF13380">
    <property type="entry name" value="CoA_binding_2"/>
    <property type="match status" value="1"/>
</dbReference>
<dbReference type="GO" id="GO:0005524">
    <property type="term" value="F:ATP binding"/>
    <property type="evidence" value="ECO:0007669"/>
    <property type="project" value="UniProtKB-UniRule"/>
</dbReference>
<dbReference type="InterPro" id="IPR011761">
    <property type="entry name" value="ATP-grasp"/>
</dbReference>
<dbReference type="FunFam" id="3.30.1490.20:FF:000020">
    <property type="entry name" value="Protein lysine acetyltransferase"/>
    <property type="match status" value="1"/>
</dbReference>
<comment type="caution">
    <text evidence="8">The sequence shown here is derived from an EMBL/GenBank/DDBJ whole genome shotgun (WGS) entry which is preliminary data.</text>
</comment>
<dbReference type="SUPFAM" id="SSF52210">
    <property type="entry name" value="Succinyl-CoA synthetase domains"/>
    <property type="match status" value="2"/>
</dbReference>
<dbReference type="GO" id="GO:0016874">
    <property type="term" value="F:ligase activity"/>
    <property type="evidence" value="ECO:0007669"/>
    <property type="project" value="UniProtKB-KW"/>
</dbReference>
<dbReference type="SUPFAM" id="SSF56059">
    <property type="entry name" value="Glutathione synthetase ATP-binding domain-like"/>
    <property type="match status" value="1"/>
</dbReference>
<dbReference type="SUPFAM" id="SSF51735">
    <property type="entry name" value="NAD(P)-binding Rossmann-fold domains"/>
    <property type="match status" value="1"/>
</dbReference>
<dbReference type="Gene3D" id="3.30.1490.20">
    <property type="entry name" value="ATP-grasp fold, A domain"/>
    <property type="match status" value="1"/>
</dbReference>
<keyword evidence="2 8" id="KW-0436">Ligase</keyword>